<dbReference type="PANTHER" id="PTHR43827:SF3">
    <property type="entry name" value="NADP-DEPENDENT OXIDOREDUCTASE DOMAIN-CONTAINING PROTEIN"/>
    <property type="match status" value="1"/>
</dbReference>
<dbReference type="PANTHER" id="PTHR43827">
    <property type="entry name" value="2,5-DIKETO-D-GLUCONIC ACID REDUCTASE"/>
    <property type="match status" value="1"/>
</dbReference>
<dbReference type="Gene3D" id="3.20.20.100">
    <property type="entry name" value="NADP-dependent oxidoreductase domain"/>
    <property type="match status" value="1"/>
</dbReference>
<evidence type="ECO:0000256" key="4">
    <source>
        <dbReference type="PIRSR" id="PIRSR000097-1"/>
    </source>
</evidence>
<name>A0A926EG51_9FIRM</name>
<dbReference type="GO" id="GO:0016616">
    <property type="term" value="F:oxidoreductase activity, acting on the CH-OH group of donors, NAD or NADP as acceptor"/>
    <property type="evidence" value="ECO:0007669"/>
    <property type="project" value="UniProtKB-ARBA"/>
</dbReference>
<keyword evidence="3" id="KW-0560">Oxidoreductase</keyword>
<dbReference type="PRINTS" id="PR00069">
    <property type="entry name" value="ALDKETRDTASE"/>
</dbReference>
<evidence type="ECO:0000256" key="6">
    <source>
        <dbReference type="PIRSR" id="PIRSR000097-3"/>
    </source>
</evidence>
<dbReference type="Pfam" id="PF00248">
    <property type="entry name" value="Aldo_ket_red"/>
    <property type="match status" value="1"/>
</dbReference>
<dbReference type="PROSITE" id="PS00062">
    <property type="entry name" value="ALDOKETO_REDUCTASE_2"/>
    <property type="match status" value="1"/>
</dbReference>
<accession>A0A926EG51</accession>
<proteinExistence type="inferred from homology"/>
<dbReference type="InterPro" id="IPR020471">
    <property type="entry name" value="AKR"/>
</dbReference>
<feature type="binding site" evidence="5">
    <location>
        <position position="110"/>
    </location>
    <ligand>
        <name>substrate</name>
    </ligand>
</feature>
<dbReference type="PROSITE" id="PS00798">
    <property type="entry name" value="ALDOKETO_REDUCTASE_1"/>
    <property type="match status" value="1"/>
</dbReference>
<dbReference type="RefSeq" id="WP_262398166.1">
    <property type="nucleotide sequence ID" value="NZ_JACRTC010000006.1"/>
</dbReference>
<dbReference type="SUPFAM" id="SSF51430">
    <property type="entry name" value="NAD(P)-linked oxidoreductase"/>
    <property type="match status" value="1"/>
</dbReference>
<evidence type="ECO:0000256" key="3">
    <source>
        <dbReference type="ARBA" id="ARBA00023002"/>
    </source>
</evidence>
<evidence type="ECO:0000256" key="5">
    <source>
        <dbReference type="PIRSR" id="PIRSR000097-2"/>
    </source>
</evidence>
<evidence type="ECO:0000313" key="8">
    <source>
        <dbReference type="EMBL" id="MBC8571077.1"/>
    </source>
</evidence>
<keyword evidence="2" id="KW-0521">NADP</keyword>
<feature type="site" description="Lowers pKa of active site Tyr" evidence="6">
    <location>
        <position position="77"/>
    </location>
</feature>
<dbReference type="PIRSF" id="PIRSF000097">
    <property type="entry name" value="AKR"/>
    <property type="match status" value="1"/>
</dbReference>
<dbReference type="AlphaFoldDB" id="A0A926EG51"/>
<dbReference type="InterPro" id="IPR036812">
    <property type="entry name" value="NAD(P)_OxRdtase_dom_sf"/>
</dbReference>
<evidence type="ECO:0000256" key="2">
    <source>
        <dbReference type="ARBA" id="ARBA00022857"/>
    </source>
</evidence>
<protein>
    <submittedName>
        <fullName evidence="8">Aldo/keto reductase</fullName>
    </submittedName>
</protein>
<evidence type="ECO:0000256" key="1">
    <source>
        <dbReference type="ARBA" id="ARBA00007905"/>
    </source>
</evidence>
<comment type="similarity">
    <text evidence="1">Belongs to the aldo/keto reductase family.</text>
</comment>
<feature type="domain" description="NADP-dependent oxidoreductase" evidence="7">
    <location>
        <begin position="26"/>
        <end position="267"/>
    </location>
</feature>
<dbReference type="InterPro" id="IPR018170">
    <property type="entry name" value="Aldo/ket_reductase_CS"/>
</dbReference>
<dbReference type="EMBL" id="JACRTC010000006">
    <property type="protein sequence ID" value="MBC8571077.1"/>
    <property type="molecule type" value="Genomic_DNA"/>
</dbReference>
<keyword evidence="9" id="KW-1185">Reference proteome</keyword>
<sequence length="283" mass="32139">MKSLNDCYTLHNGVKIPCVGFGTFLTPNEEVCEAVKSAVKVGYRHIDTAAVYGNEVGVGQGIKECGVPREELFITSKLWNSEQGYETTLAAFEKTMKDLGLEYLDLYLIHWPIPNHHKDDWQELNAGTWKAFEELYKAGRIRAIGVSNFMPHHLEPLMKVAEIKPMVNQLEYHPAFHQDETVPYCNEHNILVESWGPLMQGKAFSNELLKEVAAKYGKSIAQICIRWELQKGILPLPKSVHEDRMANNADVFNFNISDEDMAYIDTLGKIGRLSEHPDNFNID</sequence>
<comment type="caution">
    <text evidence="8">The sequence shown here is derived from an EMBL/GenBank/DDBJ whole genome shotgun (WGS) entry which is preliminary data.</text>
</comment>
<evidence type="ECO:0000313" key="9">
    <source>
        <dbReference type="Proteomes" id="UP000660861"/>
    </source>
</evidence>
<dbReference type="Proteomes" id="UP000660861">
    <property type="component" value="Unassembled WGS sequence"/>
</dbReference>
<dbReference type="InterPro" id="IPR023210">
    <property type="entry name" value="NADP_OxRdtase_dom"/>
</dbReference>
<feature type="active site" description="Proton donor" evidence="4">
    <location>
        <position position="52"/>
    </location>
</feature>
<evidence type="ECO:0000259" key="7">
    <source>
        <dbReference type="Pfam" id="PF00248"/>
    </source>
</evidence>
<dbReference type="FunFam" id="3.20.20.100:FF:000015">
    <property type="entry name" value="Oxidoreductase, aldo/keto reductase family"/>
    <property type="match status" value="1"/>
</dbReference>
<reference evidence="8" key="1">
    <citation type="submission" date="2020-08" db="EMBL/GenBank/DDBJ databases">
        <title>Genome public.</title>
        <authorList>
            <person name="Liu C."/>
            <person name="Sun Q."/>
        </authorList>
    </citation>
    <scope>NUCLEOTIDE SEQUENCE</scope>
    <source>
        <strain evidence="8">NSJ-54</strain>
    </source>
</reference>
<gene>
    <name evidence="8" type="ORF">H8709_09585</name>
</gene>
<organism evidence="8 9">
    <name type="scientific">Zongyangia hominis</name>
    <dbReference type="NCBI Taxonomy" id="2763677"/>
    <lineage>
        <taxon>Bacteria</taxon>
        <taxon>Bacillati</taxon>
        <taxon>Bacillota</taxon>
        <taxon>Clostridia</taxon>
        <taxon>Eubacteriales</taxon>
        <taxon>Oscillospiraceae</taxon>
        <taxon>Zongyangia</taxon>
    </lineage>
</organism>